<dbReference type="GO" id="GO:0008270">
    <property type="term" value="F:zinc ion binding"/>
    <property type="evidence" value="ECO:0007669"/>
    <property type="project" value="UniProtKB-KW"/>
</dbReference>
<dbReference type="InParanoid" id="Q24C23"/>
<dbReference type="CDD" id="cd00065">
    <property type="entry name" value="FYVE_like_SF"/>
    <property type="match status" value="1"/>
</dbReference>
<dbReference type="Proteomes" id="UP000009168">
    <property type="component" value="Unassembled WGS sequence"/>
</dbReference>
<dbReference type="Pfam" id="PF01363">
    <property type="entry name" value="FYVE"/>
    <property type="match status" value="1"/>
</dbReference>
<dbReference type="OrthoDB" id="288404at2759"/>
<proteinExistence type="predicted"/>
<dbReference type="EMBL" id="GG662372">
    <property type="protein sequence ID" value="EAS05415.3"/>
    <property type="molecule type" value="Genomic_DNA"/>
</dbReference>
<evidence type="ECO:0000259" key="8">
    <source>
        <dbReference type="PROSITE" id="PS50222"/>
    </source>
</evidence>
<dbReference type="SMART" id="SM00064">
    <property type="entry name" value="FYVE"/>
    <property type="match status" value="1"/>
</dbReference>
<feature type="compositionally biased region" description="Low complexity" evidence="5">
    <location>
        <begin position="413"/>
        <end position="430"/>
    </location>
</feature>
<dbReference type="HOGENOM" id="CLU_466518_0_0_1"/>
<evidence type="ECO:0000256" key="3">
    <source>
        <dbReference type="ARBA" id="ARBA00022833"/>
    </source>
</evidence>
<name>Q24C23_TETTS</name>
<organism evidence="9 10">
    <name type="scientific">Tetrahymena thermophila (strain SB210)</name>
    <dbReference type="NCBI Taxonomy" id="312017"/>
    <lineage>
        <taxon>Eukaryota</taxon>
        <taxon>Sar</taxon>
        <taxon>Alveolata</taxon>
        <taxon>Ciliophora</taxon>
        <taxon>Intramacronucleata</taxon>
        <taxon>Oligohymenophorea</taxon>
        <taxon>Hymenostomatida</taxon>
        <taxon>Tetrahymenina</taxon>
        <taxon>Tetrahymenidae</taxon>
        <taxon>Tetrahymena</taxon>
    </lineage>
</organism>
<dbReference type="GO" id="GO:0005096">
    <property type="term" value="F:GTPase activator activity"/>
    <property type="evidence" value="ECO:0007669"/>
    <property type="project" value="TreeGrafter"/>
</dbReference>
<evidence type="ECO:0000259" key="6">
    <source>
        <dbReference type="PROSITE" id="PS50086"/>
    </source>
</evidence>
<protein>
    <submittedName>
        <fullName evidence="9">Rab-GTPase-TBC domain protein</fullName>
    </submittedName>
</protein>
<dbReference type="InterPro" id="IPR002048">
    <property type="entry name" value="EF_hand_dom"/>
</dbReference>
<dbReference type="InterPro" id="IPR000306">
    <property type="entry name" value="Znf_FYVE"/>
</dbReference>
<evidence type="ECO:0000313" key="10">
    <source>
        <dbReference type="Proteomes" id="UP000009168"/>
    </source>
</evidence>
<dbReference type="SUPFAM" id="SSF57903">
    <property type="entry name" value="FYVE/PHD zinc finger"/>
    <property type="match status" value="1"/>
</dbReference>
<keyword evidence="1" id="KW-0479">Metal-binding</keyword>
<feature type="region of interest" description="Disordered" evidence="5">
    <location>
        <begin position="413"/>
        <end position="448"/>
    </location>
</feature>
<dbReference type="PROSITE" id="PS50222">
    <property type="entry name" value="EF_HAND_2"/>
    <property type="match status" value="1"/>
</dbReference>
<dbReference type="GeneID" id="7826391"/>
<gene>
    <name evidence="9" type="ORF">TTHERM_00697530</name>
</gene>
<reference evidence="10" key="1">
    <citation type="journal article" date="2006" name="PLoS Biol.">
        <title>Macronuclear genome sequence of the ciliate Tetrahymena thermophila, a model eukaryote.</title>
        <authorList>
            <person name="Eisen J.A."/>
            <person name="Coyne R.S."/>
            <person name="Wu M."/>
            <person name="Wu D."/>
            <person name="Thiagarajan M."/>
            <person name="Wortman J.R."/>
            <person name="Badger J.H."/>
            <person name="Ren Q."/>
            <person name="Amedeo P."/>
            <person name="Jones K.M."/>
            <person name="Tallon L.J."/>
            <person name="Delcher A.L."/>
            <person name="Salzberg S.L."/>
            <person name="Silva J.C."/>
            <person name="Haas B.J."/>
            <person name="Majoros W.H."/>
            <person name="Farzad M."/>
            <person name="Carlton J.M."/>
            <person name="Smith R.K. Jr."/>
            <person name="Garg J."/>
            <person name="Pearlman R.E."/>
            <person name="Karrer K.M."/>
            <person name="Sun L."/>
            <person name="Manning G."/>
            <person name="Elde N.C."/>
            <person name="Turkewitz A.P."/>
            <person name="Asai D.J."/>
            <person name="Wilkes D.E."/>
            <person name="Wang Y."/>
            <person name="Cai H."/>
            <person name="Collins K."/>
            <person name="Stewart B.A."/>
            <person name="Lee S.R."/>
            <person name="Wilamowska K."/>
            <person name="Weinberg Z."/>
            <person name="Ruzzo W.L."/>
            <person name="Wloga D."/>
            <person name="Gaertig J."/>
            <person name="Frankel J."/>
            <person name="Tsao C.-C."/>
            <person name="Gorovsky M.A."/>
            <person name="Keeling P.J."/>
            <person name="Waller R.F."/>
            <person name="Patron N.J."/>
            <person name="Cherry J.M."/>
            <person name="Stover N.A."/>
            <person name="Krieger C.J."/>
            <person name="del Toro C."/>
            <person name="Ryder H.F."/>
            <person name="Williamson S.C."/>
            <person name="Barbeau R.A."/>
            <person name="Hamilton E.P."/>
            <person name="Orias E."/>
        </authorList>
    </citation>
    <scope>NUCLEOTIDE SEQUENCE [LARGE SCALE GENOMIC DNA]</scope>
    <source>
        <strain evidence="10">SB210</strain>
    </source>
</reference>
<accession>Q24C23</accession>
<dbReference type="PANTHER" id="PTHR47219:SF20">
    <property type="entry name" value="TBC1 DOMAIN FAMILY MEMBER 2B"/>
    <property type="match status" value="1"/>
</dbReference>
<dbReference type="GO" id="GO:0005509">
    <property type="term" value="F:calcium ion binding"/>
    <property type="evidence" value="ECO:0007669"/>
    <property type="project" value="InterPro"/>
</dbReference>
<dbReference type="Gene3D" id="1.10.8.270">
    <property type="entry name" value="putative rabgap domain of human tbc1 domain family member 14 like domains"/>
    <property type="match status" value="1"/>
</dbReference>
<dbReference type="SUPFAM" id="SSF47473">
    <property type="entry name" value="EF-hand"/>
    <property type="match status" value="1"/>
</dbReference>
<dbReference type="SMART" id="SM00164">
    <property type="entry name" value="TBC"/>
    <property type="match status" value="1"/>
</dbReference>
<dbReference type="RefSeq" id="XP_001025660.3">
    <property type="nucleotide sequence ID" value="XM_001025660.3"/>
</dbReference>
<dbReference type="PANTHER" id="PTHR47219">
    <property type="entry name" value="RAB GTPASE-ACTIVATING PROTEIN 1-LIKE"/>
    <property type="match status" value="1"/>
</dbReference>
<dbReference type="Gene3D" id="1.10.472.80">
    <property type="entry name" value="Ypt/Rab-GAP domain of gyp1p, domain 3"/>
    <property type="match status" value="1"/>
</dbReference>
<sequence length="618" mass="73452">MFRKIINKTINKGYDAQNCEICKKNLSFFKLKRIHKCKRCLRFVCADCGSQKAIIPGYDVKPNEPHRICNICHRELDIQIKIIKCNDLCWNQNSYISERWRNSINLYQLEKKKTAFQSFSYYEYLEQYAKNKENYESEIEIITKDVDLGRSDSQVFNYSSRQFIEQLQEGQSVESVRQNIKNVLIALVVKYPYLGYCQGMNYLAVVLLCFTNEEVAFQLYCHLIDNILPDKYYQKNGKGSGLIGFMAECYVLRNLIPSYFEDQDEINHFQTFLEMQCPNYLLTLLINTLNVTCVFHVWDLMFMENSIIPFERCIISMIQINKEHILDYFKNPNVSDAILRNTTYDELKAKMNFSICEEKRIALMEQFYQEFSDKWTKDNSNIHYQLKKITKFSIDEIKQIQKQFNKLLETKYPQDQQQENQNVEESNSPPKETEMTRPKSESKKFQKRGISKQEFVNLMIKFNQEYQAEHKIIIKNEQLQKIFELFIEVEGGVLDFREFLCCMSIVTRGDVKEKLEMFFYIFDANKKQYLSKNEFFFLIDTLIHSIAVIEKNKNLKENACQFLISLEDEYMNKEKISLSDFLLLLSSPFIQELSYIQQAEQSRNTVQVMFLNLKTLYD</sequence>
<evidence type="ECO:0000256" key="5">
    <source>
        <dbReference type="SAM" id="MobiDB-lite"/>
    </source>
</evidence>
<dbReference type="AlphaFoldDB" id="Q24C23"/>
<dbReference type="GO" id="GO:0031267">
    <property type="term" value="F:small GTPase binding"/>
    <property type="evidence" value="ECO:0007669"/>
    <property type="project" value="TreeGrafter"/>
</dbReference>
<dbReference type="InterPro" id="IPR035969">
    <property type="entry name" value="Rab-GAP_TBC_sf"/>
</dbReference>
<evidence type="ECO:0000259" key="7">
    <source>
        <dbReference type="PROSITE" id="PS50178"/>
    </source>
</evidence>
<keyword evidence="10" id="KW-1185">Reference proteome</keyword>
<dbReference type="KEGG" id="tet:TTHERM_00697530"/>
<dbReference type="InterPro" id="IPR011992">
    <property type="entry name" value="EF-hand-dom_pair"/>
</dbReference>
<dbReference type="Gene3D" id="1.10.238.10">
    <property type="entry name" value="EF-hand"/>
    <property type="match status" value="1"/>
</dbReference>
<dbReference type="PROSITE" id="PS50178">
    <property type="entry name" value="ZF_FYVE"/>
    <property type="match status" value="1"/>
</dbReference>
<dbReference type="InterPro" id="IPR050302">
    <property type="entry name" value="Rab_GAP_TBC_domain"/>
</dbReference>
<feature type="domain" description="FYVE-type" evidence="7">
    <location>
        <begin position="13"/>
        <end position="77"/>
    </location>
</feature>
<evidence type="ECO:0000256" key="2">
    <source>
        <dbReference type="ARBA" id="ARBA00022771"/>
    </source>
</evidence>
<feature type="domain" description="EF-hand" evidence="8">
    <location>
        <begin position="510"/>
        <end position="545"/>
    </location>
</feature>
<keyword evidence="2 4" id="KW-0863">Zinc-finger</keyword>
<evidence type="ECO:0000256" key="1">
    <source>
        <dbReference type="ARBA" id="ARBA00022723"/>
    </source>
</evidence>
<evidence type="ECO:0000256" key="4">
    <source>
        <dbReference type="PROSITE-ProRule" id="PRU00091"/>
    </source>
</evidence>
<feature type="domain" description="Rab-GAP TBC" evidence="6">
    <location>
        <begin position="90"/>
        <end position="305"/>
    </location>
</feature>
<feature type="compositionally biased region" description="Basic and acidic residues" evidence="5">
    <location>
        <begin position="431"/>
        <end position="444"/>
    </location>
</feature>
<dbReference type="InterPro" id="IPR011011">
    <property type="entry name" value="Znf_FYVE_PHD"/>
</dbReference>
<dbReference type="InterPro" id="IPR013083">
    <property type="entry name" value="Znf_RING/FYVE/PHD"/>
</dbReference>
<dbReference type="eggNOG" id="KOG4347">
    <property type="taxonomic scope" value="Eukaryota"/>
</dbReference>
<dbReference type="InterPro" id="IPR017455">
    <property type="entry name" value="Znf_FYVE-rel"/>
</dbReference>
<dbReference type="Gene3D" id="3.30.40.10">
    <property type="entry name" value="Zinc/RING finger domain, C3HC4 (zinc finger)"/>
    <property type="match status" value="1"/>
</dbReference>
<dbReference type="PROSITE" id="PS50086">
    <property type="entry name" value="TBC_RABGAP"/>
    <property type="match status" value="1"/>
</dbReference>
<dbReference type="Pfam" id="PF00566">
    <property type="entry name" value="RabGAP-TBC"/>
    <property type="match status" value="1"/>
</dbReference>
<keyword evidence="3" id="KW-0862">Zinc</keyword>
<evidence type="ECO:0000313" key="9">
    <source>
        <dbReference type="EMBL" id="EAS05415.3"/>
    </source>
</evidence>
<dbReference type="InterPro" id="IPR000195">
    <property type="entry name" value="Rab-GAP-TBC_dom"/>
</dbReference>
<dbReference type="SUPFAM" id="SSF47923">
    <property type="entry name" value="Ypt/Rab-GAP domain of gyp1p"/>
    <property type="match status" value="2"/>
</dbReference>